<dbReference type="InterPro" id="IPR029058">
    <property type="entry name" value="AB_hydrolase_fold"/>
</dbReference>
<name>A0A2U1T4L7_9CORY</name>
<evidence type="ECO:0000259" key="2">
    <source>
        <dbReference type="Pfam" id="PF06259"/>
    </source>
</evidence>
<evidence type="ECO:0000313" key="3">
    <source>
        <dbReference type="EMBL" id="PWC00956.1"/>
    </source>
</evidence>
<dbReference type="InterPro" id="IPR010427">
    <property type="entry name" value="DUF1023"/>
</dbReference>
<dbReference type="Proteomes" id="UP000244989">
    <property type="component" value="Unassembled WGS sequence"/>
</dbReference>
<comment type="caution">
    <text evidence="3">The sequence shown here is derived from an EMBL/GenBank/DDBJ whole genome shotgun (WGS) entry which is preliminary data.</text>
</comment>
<protein>
    <recommendedName>
        <fullName evidence="2">DUF1023 domain-containing protein</fullName>
    </recommendedName>
</protein>
<dbReference type="OrthoDB" id="5969911at2"/>
<evidence type="ECO:0000256" key="1">
    <source>
        <dbReference type="SAM" id="MobiDB-lite"/>
    </source>
</evidence>
<evidence type="ECO:0000313" key="4">
    <source>
        <dbReference type="Proteomes" id="UP000244989"/>
    </source>
</evidence>
<proteinExistence type="predicted"/>
<keyword evidence="4" id="KW-1185">Reference proteome</keyword>
<feature type="domain" description="DUF1023" evidence="2">
    <location>
        <begin position="196"/>
        <end position="342"/>
    </location>
</feature>
<dbReference type="RefSeq" id="WP_108432321.1">
    <property type="nucleotide sequence ID" value="NZ_CP026947.1"/>
</dbReference>
<reference evidence="4" key="1">
    <citation type="submission" date="2018-04" db="EMBL/GenBank/DDBJ databases">
        <authorList>
            <person name="Liu S."/>
            <person name="Wang Z."/>
            <person name="Li J."/>
        </authorList>
    </citation>
    <scope>NUCLEOTIDE SEQUENCE [LARGE SCALE GENOMIC DNA]</scope>
    <source>
        <strain evidence="4">2189</strain>
    </source>
</reference>
<dbReference type="Pfam" id="PF06259">
    <property type="entry name" value="Abhydrolase_8"/>
    <property type="match status" value="1"/>
</dbReference>
<gene>
    <name evidence="3" type="ORF">DF222_10050</name>
</gene>
<organism evidence="3 4">
    <name type="scientific">Corynebacterium yudongzhengii</name>
    <dbReference type="NCBI Taxonomy" id="2080740"/>
    <lineage>
        <taxon>Bacteria</taxon>
        <taxon>Bacillati</taxon>
        <taxon>Actinomycetota</taxon>
        <taxon>Actinomycetes</taxon>
        <taxon>Mycobacteriales</taxon>
        <taxon>Corynebacteriaceae</taxon>
        <taxon>Corynebacterium</taxon>
    </lineage>
</organism>
<sequence length="403" mass="43250">MNPLLIYRAAADLHRRAAELVDEQEITVEEAAALGERADAASFEALRGKIHVLREPLVVQWQRMEAIARVLEASGELAELLDSAIARVAPLVGYLPFARDTLQLLRGLGTALDVACAQQITSLCTPESPEPVMRMSHLKDLDSRQLHEFHLMFADDWVRGLVDKHPGLLILEHPEDGLVAFLPADPQAGDPVSLEDVETVTTYVPGVGSADPQSWSTHIERTSQLARAVGGDSAGGIVWLGRHTPSNLINGLQREPATRAGKQLSELHAELHRRAPEQRRVTVGFSYGAAIASEAALHQGLHSDDLLLLGSPGSGAAHAGELKLYGDHPCVHVMTSPGDPITLINGPNHAEGPHGTDPTHPSFGAQVHDPGVTGDHGSYFEDEGFYAAVEEALRTSRSASGRS</sequence>
<feature type="region of interest" description="Disordered" evidence="1">
    <location>
        <begin position="343"/>
        <end position="364"/>
    </location>
</feature>
<dbReference type="SUPFAM" id="SSF53474">
    <property type="entry name" value="alpha/beta-Hydrolases"/>
    <property type="match status" value="1"/>
</dbReference>
<dbReference type="AlphaFoldDB" id="A0A2U1T4L7"/>
<dbReference type="KEGG" id="cyz:C3B44_10530"/>
<accession>A0A2U1T4L7</accession>
<dbReference type="EMBL" id="QEEZ01000023">
    <property type="protein sequence ID" value="PWC00956.1"/>
    <property type="molecule type" value="Genomic_DNA"/>
</dbReference>